<name>A0A2P5E039_TREOI</name>
<dbReference type="InParanoid" id="A0A2P5E039"/>
<protein>
    <submittedName>
        <fullName evidence="1">Uncharacterized protein</fullName>
    </submittedName>
</protein>
<gene>
    <name evidence="1" type="ORF">TorRG33x02_236760</name>
</gene>
<proteinExistence type="predicted"/>
<feature type="non-terminal residue" evidence="1">
    <location>
        <position position="1"/>
    </location>
</feature>
<sequence length="123" mass="14550">IVSSPYYDDDHIIRELNEEDKELQCDYLSNCNDDFHKEDEENEEMSRKTMPEIEIPDCKHADLEQRLVGVRANLERKDKELDLLREYLNVTIKDLQADIHGWRAKYLHAKSILHLNGIPFVDP</sequence>
<dbReference type="EMBL" id="JXTC01000238">
    <property type="protein sequence ID" value="PON78898.1"/>
    <property type="molecule type" value="Genomic_DNA"/>
</dbReference>
<dbReference type="AlphaFoldDB" id="A0A2P5E039"/>
<organism evidence="1 2">
    <name type="scientific">Trema orientale</name>
    <name type="common">Charcoal tree</name>
    <name type="synonym">Celtis orientalis</name>
    <dbReference type="NCBI Taxonomy" id="63057"/>
    <lineage>
        <taxon>Eukaryota</taxon>
        <taxon>Viridiplantae</taxon>
        <taxon>Streptophyta</taxon>
        <taxon>Embryophyta</taxon>
        <taxon>Tracheophyta</taxon>
        <taxon>Spermatophyta</taxon>
        <taxon>Magnoliopsida</taxon>
        <taxon>eudicotyledons</taxon>
        <taxon>Gunneridae</taxon>
        <taxon>Pentapetalae</taxon>
        <taxon>rosids</taxon>
        <taxon>fabids</taxon>
        <taxon>Rosales</taxon>
        <taxon>Cannabaceae</taxon>
        <taxon>Trema</taxon>
    </lineage>
</organism>
<comment type="caution">
    <text evidence="1">The sequence shown here is derived from an EMBL/GenBank/DDBJ whole genome shotgun (WGS) entry which is preliminary data.</text>
</comment>
<reference evidence="2" key="1">
    <citation type="submission" date="2016-06" db="EMBL/GenBank/DDBJ databases">
        <title>Parallel loss of symbiosis genes in relatives of nitrogen-fixing non-legume Parasponia.</title>
        <authorList>
            <person name="Van Velzen R."/>
            <person name="Holmer R."/>
            <person name="Bu F."/>
            <person name="Rutten L."/>
            <person name="Van Zeijl A."/>
            <person name="Liu W."/>
            <person name="Santuari L."/>
            <person name="Cao Q."/>
            <person name="Sharma T."/>
            <person name="Shen D."/>
            <person name="Roswanjaya Y."/>
            <person name="Wardhani T."/>
            <person name="Kalhor M.S."/>
            <person name="Jansen J."/>
            <person name="Van den Hoogen J."/>
            <person name="Gungor B."/>
            <person name="Hartog M."/>
            <person name="Hontelez J."/>
            <person name="Verver J."/>
            <person name="Yang W.-C."/>
            <person name="Schijlen E."/>
            <person name="Repin R."/>
            <person name="Schilthuizen M."/>
            <person name="Schranz E."/>
            <person name="Heidstra R."/>
            <person name="Miyata K."/>
            <person name="Fedorova E."/>
            <person name="Kohlen W."/>
            <person name="Bisseling T."/>
            <person name="Smit S."/>
            <person name="Geurts R."/>
        </authorList>
    </citation>
    <scope>NUCLEOTIDE SEQUENCE [LARGE SCALE GENOMIC DNA]</scope>
    <source>
        <strain evidence="2">cv. RG33-2</strain>
    </source>
</reference>
<evidence type="ECO:0000313" key="2">
    <source>
        <dbReference type="Proteomes" id="UP000237000"/>
    </source>
</evidence>
<evidence type="ECO:0000313" key="1">
    <source>
        <dbReference type="EMBL" id="PON78898.1"/>
    </source>
</evidence>
<keyword evidence="2" id="KW-1185">Reference proteome</keyword>
<dbReference type="Proteomes" id="UP000237000">
    <property type="component" value="Unassembled WGS sequence"/>
</dbReference>
<accession>A0A2P5E039</accession>